<dbReference type="EMBL" id="GBRH01163596">
    <property type="protein sequence ID" value="JAE34300.1"/>
    <property type="molecule type" value="Transcribed_RNA"/>
</dbReference>
<accession>A0A0A9HAU4</accession>
<reference evidence="1" key="1">
    <citation type="submission" date="2014-09" db="EMBL/GenBank/DDBJ databases">
        <authorList>
            <person name="Magalhaes I.L.F."/>
            <person name="Oliveira U."/>
            <person name="Santos F.R."/>
            <person name="Vidigal T.H.D.A."/>
            <person name="Brescovit A.D."/>
            <person name="Santos A.J."/>
        </authorList>
    </citation>
    <scope>NUCLEOTIDE SEQUENCE</scope>
    <source>
        <tissue evidence="1">Shoot tissue taken approximately 20 cm above the soil surface</tissue>
    </source>
</reference>
<reference evidence="1" key="2">
    <citation type="journal article" date="2015" name="Data Brief">
        <title>Shoot transcriptome of the giant reed, Arundo donax.</title>
        <authorList>
            <person name="Barrero R.A."/>
            <person name="Guerrero F.D."/>
            <person name="Moolhuijzen P."/>
            <person name="Goolsby J.A."/>
            <person name="Tidwell J."/>
            <person name="Bellgard S.E."/>
            <person name="Bellgard M.I."/>
        </authorList>
    </citation>
    <scope>NUCLEOTIDE SEQUENCE</scope>
    <source>
        <tissue evidence="1">Shoot tissue taken approximately 20 cm above the soil surface</tissue>
    </source>
</reference>
<name>A0A0A9HAU4_ARUDO</name>
<proteinExistence type="predicted"/>
<sequence length="15" mass="1772">MEFPLIRSKFVAGNY</sequence>
<protein>
    <submittedName>
        <fullName evidence="1">Uncharacterized protein</fullName>
    </submittedName>
</protein>
<evidence type="ECO:0000313" key="1">
    <source>
        <dbReference type="EMBL" id="JAE34300.1"/>
    </source>
</evidence>
<organism evidence="1">
    <name type="scientific">Arundo donax</name>
    <name type="common">Giant reed</name>
    <name type="synonym">Donax arundinaceus</name>
    <dbReference type="NCBI Taxonomy" id="35708"/>
    <lineage>
        <taxon>Eukaryota</taxon>
        <taxon>Viridiplantae</taxon>
        <taxon>Streptophyta</taxon>
        <taxon>Embryophyta</taxon>
        <taxon>Tracheophyta</taxon>
        <taxon>Spermatophyta</taxon>
        <taxon>Magnoliopsida</taxon>
        <taxon>Liliopsida</taxon>
        <taxon>Poales</taxon>
        <taxon>Poaceae</taxon>
        <taxon>PACMAD clade</taxon>
        <taxon>Arundinoideae</taxon>
        <taxon>Arundineae</taxon>
        <taxon>Arundo</taxon>
    </lineage>
</organism>